<evidence type="ECO:0008006" key="4">
    <source>
        <dbReference type="Google" id="ProtNLM"/>
    </source>
</evidence>
<gene>
    <name evidence="2" type="ORF">PAC_18348</name>
</gene>
<dbReference type="STRING" id="576137.A0A1L7XTU6"/>
<name>A0A1L7XTU6_9HELO</name>
<reference evidence="2 3" key="1">
    <citation type="submission" date="2016-03" db="EMBL/GenBank/DDBJ databases">
        <authorList>
            <person name="Ploux O."/>
        </authorList>
    </citation>
    <scope>NUCLEOTIDE SEQUENCE [LARGE SCALE GENOMIC DNA]</scope>
    <source>
        <strain evidence="2 3">UAMH 11012</strain>
    </source>
</reference>
<keyword evidence="1" id="KW-0812">Transmembrane</keyword>
<evidence type="ECO:0000256" key="1">
    <source>
        <dbReference type="SAM" id="Phobius"/>
    </source>
</evidence>
<feature type="transmembrane region" description="Helical" evidence="1">
    <location>
        <begin position="44"/>
        <end position="64"/>
    </location>
</feature>
<evidence type="ECO:0000313" key="2">
    <source>
        <dbReference type="EMBL" id="CZR68449.1"/>
    </source>
</evidence>
<dbReference type="OrthoDB" id="3365267at2759"/>
<dbReference type="Proteomes" id="UP000184330">
    <property type="component" value="Unassembled WGS sequence"/>
</dbReference>
<keyword evidence="3" id="KW-1185">Reference proteome</keyword>
<dbReference type="AlphaFoldDB" id="A0A1L7XTU6"/>
<evidence type="ECO:0000313" key="3">
    <source>
        <dbReference type="Proteomes" id="UP000184330"/>
    </source>
</evidence>
<keyword evidence="1" id="KW-1133">Transmembrane helix</keyword>
<organism evidence="2 3">
    <name type="scientific">Phialocephala subalpina</name>
    <dbReference type="NCBI Taxonomy" id="576137"/>
    <lineage>
        <taxon>Eukaryota</taxon>
        <taxon>Fungi</taxon>
        <taxon>Dikarya</taxon>
        <taxon>Ascomycota</taxon>
        <taxon>Pezizomycotina</taxon>
        <taxon>Leotiomycetes</taxon>
        <taxon>Helotiales</taxon>
        <taxon>Mollisiaceae</taxon>
        <taxon>Phialocephala</taxon>
        <taxon>Phialocephala fortinii species complex</taxon>
    </lineage>
</organism>
<proteinExistence type="predicted"/>
<keyword evidence="1" id="KW-0472">Membrane</keyword>
<dbReference type="EMBL" id="FJOG01000055">
    <property type="protein sequence ID" value="CZR68449.1"/>
    <property type="molecule type" value="Genomic_DNA"/>
</dbReference>
<accession>A0A1L7XTU6</accession>
<sequence>MSSDSLALLRRNASKELTELAEQHMKSDLQQSDRDALKSAAGTFSTYTTIGSLLGLGLGAAMAFRVRKVRMDYFRAFRAMEKPTHVQFANGRIEALPDLTPMLKPSTLGDVAAYFFFSTGGLFIGGETGLLLGSYSAKRSITSDPEMKARIETAYRRFRADVLKREVALLEKEDSKPDAVEKWF</sequence>
<protein>
    <recommendedName>
        <fullName evidence="4">Transmembrane protein</fullName>
    </recommendedName>
</protein>